<dbReference type="AlphaFoldDB" id="A0A9P5HH49"/>
<name>A0A9P5HH49_9HYPO</name>
<dbReference type="OrthoDB" id="5139395at2759"/>
<gene>
    <name evidence="1" type="ORF">G7Z17_g3847</name>
</gene>
<comment type="caution">
    <text evidence="1">The sequence shown here is derived from an EMBL/GenBank/DDBJ whole genome shotgun (WGS) entry which is preliminary data.</text>
</comment>
<organism evidence="1 2">
    <name type="scientific">Cylindrodendrum hubeiense</name>
    <dbReference type="NCBI Taxonomy" id="595255"/>
    <lineage>
        <taxon>Eukaryota</taxon>
        <taxon>Fungi</taxon>
        <taxon>Dikarya</taxon>
        <taxon>Ascomycota</taxon>
        <taxon>Pezizomycotina</taxon>
        <taxon>Sordariomycetes</taxon>
        <taxon>Hypocreomycetidae</taxon>
        <taxon>Hypocreales</taxon>
        <taxon>Nectriaceae</taxon>
        <taxon>Cylindrodendrum</taxon>
    </lineage>
</organism>
<proteinExistence type="predicted"/>
<accession>A0A9P5HH49</accession>
<evidence type="ECO:0000313" key="2">
    <source>
        <dbReference type="Proteomes" id="UP000722485"/>
    </source>
</evidence>
<reference evidence="1" key="1">
    <citation type="submission" date="2020-03" db="EMBL/GenBank/DDBJ databases">
        <title>Draft Genome Sequence of Cylindrodendrum hubeiense.</title>
        <authorList>
            <person name="Buettner E."/>
            <person name="Kellner H."/>
        </authorList>
    </citation>
    <scope>NUCLEOTIDE SEQUENCE</scope>
    <source>
        <strain evidence="1">IHI 201604</strain>
    </source>
</reference>
<dbReference type="Proteomes" id="UP000722485">
    <property type="component" value="Unassembled WGS sequence"/>
</dbReference>
<keyword evidence="2" id="KW-1185">Reference proteome</keyword>
<evidence type="ECO:0000313" key="1">
    <source>
        <dbReference type="EMBL" id="KAF7553132.1"/>
    </source>
</evidence>
<protein>
    <submittedName>
        <fullName evidence="1">Uncharacterized protein</fullName>
    </submittedName>
</protein>
<sequence>MSDTPPMSTNIADEELKPQESYLKHLDTLRDMIANDHFGGEMPTQIVDQWVKVLEPGGEIEVPAGVKGFYGGSLRSSIPIEVARGSYKFITHETVEKGKIDKYARRMLIALSLLDIDTLVNQDPNLGALALWHIALAQVRLPDRAEMLGKTLIQYQDVRPKSKLSDSKLPQPDRLKTRLTAMAKDIDNEPALNLLINWHPF</sequence>
<dbReference type="EMBL" id="JAANBB010000050">
    <property type="protein sequence ID" value="KAF7553132.1"/>
    <property type="molecule type" value="Genomic_DNA"/>
</dbReference>